<dbReference type="Gene3D" id="3.55.50.30">
    <property type="match status" value="1"/>
</dbReference>
<feature type="domain" description="FecR protein" evidence="1">
    <location>
        <begin position="101"/>
        <end position="196"/>
    </location>
</feature>
<dbReference type="Pfam" id="PF16344">
    <property type="entry name" value="FecR_C"/>
    <property type="match status" value="1"/>
</dbReference>
<comment type="caution">
    <text evidence="3">The sequence shown here is derived from an EMBL/GenBank/DDBJ whole genome shotgun (WGS) entry which is preliminary data.</text>
</comment>
<evidence type="ECO:0000259" key="1">
    <source>
        <dbReference type="Pfam" id="PF04773"/>
    </source>
</evidence>
<evidence type="ECO:0008006" key="5">
    <source>
        <dbReference type="Google" id="ProtNLM"/>
    </source>
</evidence>
<evidence type="ECO:0000259" key="2">
    <source>
        <dbReference type="Pfam" id="PF16344"/>
    </source>
</evidence>
<dbReference type="Pfam" id="PF04773">
    <property type="entry name" value="FecR"/>
    <property type="match status" value="1"/>
</dbReference>
<dbReference type="PANTHER" id="PTHR30273:SF2">
    <property type="entry name" value="PROTEIN FECR"/>
    <property type="match status" value="1"/>
</dbReference>
<evidence type="ECO:0000313" key="3">
    <source>
        <dbReference type="EMBL" id="KKB56956.1"/>
    </source>
</evidence>
<dbReference type="AlphaFoldDB" id="A0A0F5JGK4"/>
<dbReference type="RefSeq" id="WP_046145779.1">
    <property type="nucleotide sequence ID" value="NZ_KQ033912.1"/>
</dbReference>
<gene>
    <name evidence="3" type="ORF">HMPREF1535_01608</name>
</gene>
<evidence type="ECO:0000313" key="4">
    <source>
        <dbReference type="Proteomes" id="UP000033047"/>
    </source>
</evidence>
<protein>
    <recommendedName>
        <fullName evidence="5">FecR protein domain-containing protein</fullName>
    </recommendedName>
</protein>
<dbReference type="Gene3D" id="2.60.120.1440">
    <property type="match status" value="1"/>
</dbReference>
<accession>A0A0F5JGK4</accession>
<name>A0A0F5JGK4_9BACT</name>
<dbReference type="STRING" id="927665.HMPREF1535_01608"/>
<dbReference type="PATRIC" id="fig|927665.4.peg.1643"/>
<organism evidence="3 4">
    <name type="scientific">Parabacteroides goldsteinii DSM 19448 = WAL 12034</name>
    <dbReference type="NCBI Taxonomy" id="927665"/>
    <lineage>
        <taxon>Bacteria</taxon>
        <taxon>Pseudomonadati</taxon>
        <taxon>Bacteroidota</taxon>
        <taxon>Bacteroidia</taxon>
        <taxon>Bacteroidales</taxon>
        <taxon>Tannerellaceae</taxon>
        <taxon>Parabacteroides</taxon>
    </lineage>
</organism>
<reference evidence="3 4" key="1">
    <citation type="submission" date="2013-04" db="EMBL/GenBank/DDBJ databases">
        <title>The Genome Sequence of Parabacteroides goldsteinii DSM 19448.</title>
        <authorList>
            <consortium name="The Broad Institute Genomics Platform"/>
            <person name="Earl A."/>
            <person name="Ward D."/>
            <person name="Feldgarden M."/>
            <person name="Gevers D."/>
            <person name="Martens E."/>
            <person name="Sakamoto M."/>
            <person name="Benno Y."/>
            <person name="Song Y."/>
            <person name="Liu C."/>
            <person name="Lee J."/>
            <person name="Bolanos M."/>
            <person name="Vaisanen M.L."/>
            <person name="Finegold S.M."/>
            <person name="Walker B."/>
            <person name="Young S."/>
            <person name="Zeng Q."/>
            <person name="Gargeya S."/>
            <person name="Fitzgerald M."/>
            <person name="Haas B."/>
            <person name="Abouelleil A."/>
            <person name="Allen A.W."/>
            <person name="Alvarado L."/>
            <person name="Arachchi H.M."/>
            <person name="Berlin A.M."/>
            <person name="Chapman S.B."/>
            <person name="Gainer-Dewar J."/>
            <person name="Goldberg J."/>
            <person name="Griggs A."/>
            <person name="Gujja S."/>
            <person name="Hansen M."/>
            <person name="Howarth C."/>
            <person name="Imamovic A."/>
            <person name="Ireland A."/>
            <person name="Larimer J."/>
            <person name="McCowan C."/>
            <person name="Murphy C."/>
            <person name="Pearson M."/>
            <person name="Poon T.W."/>
            <person name="Priest M."/>
            <person name="Roberts A."/>
            <person name="Saif S."/>
            <person name="Shea T."/>
            <person name="Sisk P."/>
            <person name="Sykes S."/>
            <person name="Wortman J."/>
            <person name="Nusbaum C."/>
            <person name="Birren B."/>
        </authorList>
    </citation>
    <scope>NUCLEOTIDE SEQUENCE [LARGE SCALE GENOMIC DNA]</scope>
    <source>
        <strain evidence="3 4">DSM 19448</strain>
    </source>
</reference>
<dbReference type="PIRSF" id="PIRSF018266">
    <property type="entry name" value="FecR"/>
    <property type="match status" value="1"/>
</dbReference>
<dbReference type="EMBL" id="AQHV01000010">
    <property type="protein sequence ID" value="KKB56956.1"/>
    <property type="molecule type" value="Genomic_DNA"/>
</dbReference>
<dbReference type="InterPro" id="IPR012373">
    <property type="entry name" value="Ferrdict_sens_TM"/>
</dbReference>
<dbReference type="FunFam" id="2.60.120.1440:FF:000001">
    <property type="entry name" value="Putative anti-sigma factor"/>
    <property type="match status" value="1"/>
</dbReference>
<feature type="domain" description="Protein FecR C-terminal" evidence="2">
    <location>
        <begin position="242"/>
        <end position="306"/>
    </location>
</feature>
<dbReference type="HOGENOM" id="CLU_050192_2_3_10"/>
<dbReference type="Proteomes" id="UP000033047">
    <property type="component" value="Unassembled WGS sequence"/>
</dbReference>
<dbReference type="PANTHER" id="PTHR30273">
    <property type="entry name" value="PERIPLASMIC SIGNAL SENSOR AND SIGMA FACTOR ACTIVATOR FECR-RELATED"/>
    <property type="match status" value="1"/>
</dbReference>
<sequence length="311" mass="35854">MDDKLLQLYFEGRTTDEQSRLITEWLDVDEANLKHYQQLCRLYEISFWHEEPKVVTKSLKEKFRWQLLLKETVKIAAVFMLGFMLNHWFSPGGEEVIAMQTIHVPAGQNAQLTLADGSKVWLNAGSTLNFPTRFVEGKRRVTLEGEGFFEVKANKEKPFIVSTSTYDVKALGTSFNVHAYNQSKEFETALLTGKVEISDRMTNHSISLTPNNRVVIGDGGLSVIPIESVDYFLWREGILYFDEPLTDVLEKLELYFDVNIHVNNKSVLENKRHCTGKFRTRDGLDHILSVLQLTNHFTYKKDEEKNLITIN</sequence>
<proteinExistence type="predicted"/>
<dbReference type="InterPro" id="IPR006860">
    <property type="entry name" value="FecR"/>
</dbReference>
<dbReference type="InterPro" id="IPR032508">
    <property type="entry name" value="FecR_C"/>
</dbReference>
<dbReference type="GO" id="GO:0016989">
    <property type="term" value="F:sigma factor antagonist activity"/>
    <property type="evidence" value="ECO:0007669"/>
    <property type="project" value="TreeGrafter"/>
</dbReference>